<evidence type="ECO:0000256" key="1">
    <source>
        <dbReference type="SAM" id="MobiDB-lite"/>
    </source>
</evidence>
<feature type="compositionally biased region" description="Gly residues" evidence="1">
    <location>
        <begin position="739"/>
        <end position="762"/>
    </location>
</feature>
<dbReference type="Proteomes" id="UP000176287">
    <property type="component" value="Unassembled WGS sequence"/>
</dbReference>
<reference evidence="4 5" key="1">
    <citation type="journal article" date="2016" name="Nat. Commun.">
        <title>Thousands of microbial genomes shed light on interconnected biogeochemical processes in an aquifer system.</title>
        <authorList>
            <person name="Anantharaman K."/>
            <person name="Brown C.T."/>
            <person name="Hug L.A."/>
            <person name="Sharon I."/>
            <person name="Castelle C.J."/>
            <person name="Probst A.J."/>
            <person name="Thomas B.C."/>
            <person name="Singh A."/>
            <person name="Wilkins M.J."/>
            <person name="Karaoz U."/>
            <person name="Brodie E.L."/>
            <person name="Williams K.H."/>
            <person name="Hubbard S.S."/>
            <person name="Banfield J.F."/>
        </authorList>
    </citation>
    <scope>NUCLEOTIDE SEQUENCE [LARGE SCALE GENOMIC DNA]</scope>
</reference>
<dbReference type="AlphaFoldDB" id="A0A1G2CGY1"/>
<dbReference type="STRING" id="1798649.A3B13_01315"/>
<feature type="transmembrane region" description="Helical" evidence="2">
    <location>
        <begin position="142"/>
        <end position="163"/>
    </location>
</feature>
<keyword evidence="2" id="KW-0472">Membrane</keyword>
<evidence type="ECO:0008006" key="6">
    <source>
        <dbReference type="Google" id="ProtNLM"/>
    </source>
</evidence>
<feature type="transmembrane region" description="Helical" evidence="2">
    <location>
        <begin position="175"/>
        <end position="196"/>
    </location>
</feature>
<evidence type="ECO:0000256" key="2">
    <source>
        <dbReference type="SAM" id="Phobius"/>
    </source>
</evidence>
<feature type="signal peptide" evidence="3">
    <location>
        <begin position="1"/>
        <end position="26"/>
    </location>
</feature>
<comment type="caution">
    <text evidence="4">The sequence shown here is derived from an EMBL/GenBank/DDBJ whole genome shotgun (WGS) entry which is preliminary data.</text>
</comment>
<feature type="transmembrane region" description="Helical" evidence="2">
    <location>
        <begin position="78"/>
        <end position="95"/>
    </location>
</feature>
<keyword evidence="3" id="KW-0732">Signal</keyword>
<feature type="transmembrane region" description="Helical" evidence="2">
    <location>
        <begin position="326"/>
        <end position="344"/>
    </location>
</feature>
<sequence>MKKFFKNLSKQRIKLVAFLFCFVVLAAPTYANGQTVSGVAAGVAAGAVVGSVVPGVGTAVGAVAGGVAAVVAPAATKFAGGFIGSIAGVVIGWIAYVVNYIIASIFGVAVGILAWFISMVLQLNTNIVQSNIVTSGFRVTLALANLGFVMAIIVIAIMTILRYETYALKKTLWKLVAAAILVNFSLVICAAILNFADTLTLYFLNAFNPGGSISAFDSFSTSLAGAFAPQRVFLNLNAQGQSITDTNYDAFAGAGTSFAPTLVALMNLFFPTIFLMVSVIALAGLFIMLLIRYVYLGILLILMPMAWLLWIFPVTSSQWQKWWHNFIKWTIFAPVVMFFLYLALMTLGGANANQVNDPSSFFNGLGITQNINSPSAGFVSTTLGGSSPTFGSTILGSLLQMVMMVAIVFAGLFMANSMGIMFADTTLKGAKYVTSSFGKFASRRGVIGAGWAMNKARIPKAVGWLQKGVGAKPQGLLAKAYKYSGAEYAGQKLGYGLHAVHVATREGAVDEAEKRVAGMKKREAIGLFFGGTNPEKIVIMKRAAKDGFIKDLDLKNNLKENIFKAYHIEIPNYKDVSEGKGAMLNEEAINALETALTTGNDDTLDEAIRKIVVSTTKGKIGSNDNIGDIYGSHGRDENGNYKTFGGLSGEETQKWLRSLTKNIVTKNFALISSMIPKMNSKERDNFSELFEEVIKGLRATGNKKDADDADEKEKNYKRIITSNTLGYAEPVAAAASGTAPGGGAPAGGGASSGGTPGGGTTP</sequence>
<protein>
    <recommendedName>
        <fullName evidence="6">TraG N-terminal Proteobacteria domain-containing protein</fullName>
    </recommendedName>
</protein>
<dbReference type="EMBL" id="MHKZ01000015">
    <property type="protein sequence ID" value="OGZ00653.1"/>
    <property type="molecule type" value="Genomic_DNA"/>
</dbReference>
<feature type="transmembrane region" description="Helical" evidence="2">
    <location>
        <begin position="293"/>
        <end position="314"/>
    </location>
</feature>
<proteinExistence type="predicted"/>
<evidence type="ECO:0000313" key="5">
    <source>
        <dbReference type="Proteomes" id="UP000176287"/>
    </source>
</evidence>
<gene>
    <name evidence="4" type="ORF">A3B13_01315</name>
</gene>
<feature type="transmembrane region" description="Helical" evidence="2">
    <location>
        <begin position="268"/>
        <end position="287"/>
    </location>
</feature>
<feature type="transmembrane region" description="Helical" evidence="2">
    <location>
        <begin position="394"/>
        <end position="415"/>
    </location>
</feature>
<keyword evidence="2" id="KW-1133">Transmembrane helix</keyword>
<name>A0A1G2CGY1_9BACT</name>
<feature type="region of interest" description="Disordered" evidence="1">
    <location>
        <begin position="734"/>
        <end position="762"/>
    </location>
</feature>
<keyword evidence="2" id="KW-0812">Transmembrane</keyword>
<evidence type="ECO:0000256" key="3">
    <source>
        <dbReference type="SAM" id="SignalP"/>
    </source>
</evidence>
<feature type="transmembrane region" description="Helical" evidence="2">
    <location>
        <begin position="101"/>
        <end position="121"/>
    </location>
</feature>
<feature type="transmembrane region" description="Helical" evidence="2">
    <location>
        <begin position="43"/>
        <end position="71"/>
    </location>
</feature>
<accession>A0A1G2CGY1</accession>
<organism evidence="4 5">
    <name type="scientific">Candidatus Liptonbacteria bacterium RIFCSPLOWO2_01_FULL_45_15</name>
    <dbReference type="NCBI Taxonomy" id="1798649"/>
    <lineage>
        <taxon>Bacteria</taxon>
        <taxon>Candidatus Liptoniibacteriota</taxon>
    </lineage>
</organism>
<feature type="chain" id="PRO_5009582317" description="TraG N-terminal Proteobacteria domain-containing protein" evidence="3">
    <location>
        <begin position="27"/>
        <end position="762"/>
    </location>
</feature>
<evidence type="ECO:0000313" key="4">
    <source>
        <dbReference type="EMBL" id="OGZ00653.1"/>
    </source>
</evidence>